<dbReference type="KEGG" id="rix:RO1_02760"/>
<protein>
    <submittedName>
        <fullName evidence="1">Uncharacterized protein</fullName>
    </submittedName>
</protein>
<evidence type="ECO:0000313" key="2">
    <source>
        <dbReference type="Proteomes" id="UP000008953"/>
    </source>
</evidence>
<dbReference type="Proteomes" id="UP000008953">
    <property type="component" value="Chromosome"/>
</dbReference>
<dbReference type="AlphaFoldDB" id="D4KUN6"/>
<proteinExistence type="predicted"/>
<name>D4KUN6_9FIRM</name>
<reference evidence="1 2" key="1">
    <citation type="submission" date="2010-03" db="EMBL/GenBank/DDBJ databases">
        <title>The genome sequence of Roseburia intestinalis XB6B4.</title>
        <authorList>
            <consortium name="metaHIT consortium -- http://www.metahit.eu/"/>
            <person name="Pajon A."/>
            <person name="Turner K."/>
            <person name="Parkhill J."/>
            <person name="Bernalier A."/>
        </authorList>
    </citation>
    <scope>NUCLEOTIDE SEQUENCE [LARGE SCALE GENOMIC DNA]</scope>
    <source>
        <strain evidence="1 2">XB6B4</strain>
    </source>
</reference>
<reference evidence="1 2" key="2">
    <citation type="submission" date="2010-03" db="EMBL/GenBank/DDBJ databases">
        <authorList>
            <person name="Pajon A."/>
        </authorList>
    </citation>
    <scope>NUCLEOTIDE SEQUENCE [LARGE SCALE GENOMIC DNA]</scope>
    <source>
        <strain evidence="1 2">XB6B4</strain>
    </source>
</reference>
<sequence length="29" mass="3425">MDGPYVKYIGRKNELTESDLEYESIVEDM</sequence>
<evidence type="ECO:0000313" key="1">
    <source>
        <dbReference type="EMBL" id="CBL11076.1"/>
    </source>
</evidence>
<dbReference type="HOGENOM" id="CLU_3410124_0_0_9"/>
<accession>D4KUN6</accession>
<dbReference type="EMBL" id="FP929050">
    <property type="protein sequence ID" value="CBL11076.1"/>
    <property type="molecule type" value="Genomic_DNA"/>
</dbReference>
<gene>
    <name evidence="1" type="ORF">RO1_02760</name>
</gene>
<organism evidence="1 2">
    <name type="scientific">Roseburia intestinalis XB6B4</name>
    <dbReference type="NCBI Taxonomy" id="718255"/>
    <lineage>
        <taxon>Bacteria</taxon>
        <taxon>Bacillati</taxon>
        <taxon>Bacillota</taxon>
        <taxon>Clostridia</taxon>
        <taxon>Lachnospirales</taxon>
        <taxon>Lachnospiraceae</taxon>
        <taxon>Roseburia</taxon>
    </lineage>
</organism>